<keyword evidence="3" id="KW-0963">Cytoplasm</keyword>
<reference evidence="6 7" key="1">
    <citation type="submission" date="2024-01" db="EMBL/GenBank/DDBJ databases">
        <title>Genome assemblies of Stephania.</title>
        <authorList>
            <person name="Yang L."/>
        </authorList>
    </citation>
    <scope>NUCLEOTIDE SEQUENCE [LARGE SCALE GENOMIC DNA]</scope>
    <source>
        <strain evidence="6">QJT</strain>
        <tissue evidence="6">Leaf</tissue>
    </source>
</reference>
<comment type="caution">
    <text evidence="6">The sequence shown here is derived from an EMBL/GenBank/DDBJ whole genome shotgun (WGS) entry which is preliminary data.</text>
</comment>
<dbReference type="PANTHER" id="PTHR31250">
    <property type="entry name" value="IQ DOMAIN-CONTAINING PROTEIN IQM3"/>
    <property type="match status" value="1"/>
</dbReference>
<proteinExistence type="predicted"/>
<evidence type="ECO:0000256" key="2">
    <source>
        <dbReference type="ARBA" id="ARBA00004496"/>
    </source>
</evidence>
<accession>A0AAP0KJJ7</accession>
<protein>
    <recommendedName>
        <fullName evidence="8">IQ domain-containing protein IQM3</fullName>
    </recommendedName>
</protein>
<evidence type="ECO:0000256" key="5">
    <source>
        <dbReference type="SAM" id="MobiDB-lite"/>
    </source>
</evidence>
<dbReference type="PANTHER" id="PTHR31250:SF10">
    <property type="entry name" value="IQ DOMAIN-CONTAINING PROTEIN IQM3"/>
    <property type="match status" value="1"/>
</dbReference>
<dbReference type="PROSITE" id="PS50096">
    <property type="entry name" value="IQ"/>
    <property type="match status" value="1"/>
</dbReference>
<dbReference type="Proteomes" id="UP001417504">
    <property type="component" value="Unassembled WGS sequence"/>
</dbReference>
<name>A0AAP0KJJ7_9MAGN</name>
<dbReference type="InterPro" id="IPR044159">
    <property type="entry name" value="IQM"/>
</dbReference>
<evidence type="ECO:0000256" key="4">
    <source>
        <dbReference type="ARBA" id="ARBA00023242"/>
    </source>
</evidence>
<evidence type="ECO:0000256" key="3">
    <source>
        <dbReference type="ARBA" id="ARBA00022490"/>
    </source>
</evidence>
<comment type="subcellular location">
    <subcellularLocation>
        <location evidence="2">Cytoplasm</location>
    </subcellularLocation>
    <subcellularLocation>
        <location evidence="1">Nucleus</location>
    </subcellularLocation>
</comment>
<evidence type="ECO:0000256" key="1">
    <source>
        <dbReference type="ARBA" id="ARBA00004123"/>
    </source>
</evidence>
<sequence length="438" mass="49915">MIEAMETILVKMPRWTLCGIWPMASATLATTRGFRLALISEFSTRSRSSSMRTDSEEVKAAVTVQKFYRSHRIRRRLADSAFVGDLCTISYFNYLKPETVTKRWNRVSLNASRVAEFNFQAKRAYLQCPSAFATIFWQIGKGLSEETNARKLAFQHWIEAIDPRHRYGHNLNLYHEVWRKGDSAQPFFYWLDVGHGRAIDLKECSRSKLQEQRIKYLGPKEREHLEYVINDGKILHKKTEHPMDTTTESQSEKWIYVMDTSKKLYAGQKKKGAFHHSSFLAGGSTLAAGSITAVDGVLKGPGGTRESISAYSGHYRPTTENLNSLLDFLTENGIDLDEVEVTDSPNENDKDENHDSDLQDSDVANAKDPDLNIMKFLMMIQRIDSKKATNSYQLGHQLSKKWTTGAGPRIGCLTDYPAQLREEVLEFLKLSPRLPMNL</sequence>
<evidence type="ECO:0000313" key="7">
    <source>
        <dbReference type="Proteomes" id="UP001417504"/>
    </source>
</evidence>
<dbReference type="GO" id="GO:0005737">
    <property type="term" value="C:cytoplasm"/>
    <property type="evidence" value="ECO:0007669"/>
    <property type="project" value="UniProtKB-SubCell"/>
</dbReference>
<evidence type="ECO:0000313" key="6">
    <source>
        <dbReference type="EMBL" id="KAK9153741.1"/>
    </source>
</evidence>
<gene>
    <name evidence="6" type="ORF">Sjap_001221</name>
</gene>
<dbReference type="GO" id="GO:0005634">
    <property type="term" value="C:nucleus"/>
    <property type="evidence" value="ECO:0007669"/>
    <property type="project" value="UniProtKB-SubCell"/>
</dbReference>
<dbReference type="EMBL" id="JBBNAE010000001">
    <property type="protein sequence ID" value="KAK9153741.1"/>
    <property type="molecule type" value="Genomic_DNA"/>
</dbReference>
<feature type="compositionally biased region" description="Basic and acidic residues" evidence="5">
    <location>
        <begin position="347"/>
        <end position="357"/>
    </location>
</feature>
<organism evidence="6 7">
    <name type="scientific">Stephania japonica</name>
    <dbReference type="NCBI Taxonomy" id="461633"/>
    <lineage>
        <taxon>Eukaryota</taxon>
        <taxon>Viridiplantae</taxon>
        <taxon>Streptophyta</taxon>
        <taxon>Embryophyta</taxon>
        <taxon>Tracheophyta</taxon>
        <taxon>Spermatophyta</taxon>
        <taxon>Magnoliopsida</taxon>
        <taxon>Ranunculales</taxon>
        <taxon>Menispermaceae</taxon>
        <taxon>Menispermoideae</taxon>
        <taxon>Cissampelideae</taxon>
        <taxon>Stephania</taxon>
    </lineage>
</organism>
<evidence type="ECO:0008006" key="8">
    <source>
        <dbReference type="Google" id="ProtNLM"/>
    </source>
</evidence>
<keyword evidence="7" id="KW-1185">Reference proteome</keyword>
<feature type="region of interest" description="Disordered" evidence="5">
    <location>
        <begin position="341"/>
        <end position="365"/>
    </location>
</feature>
<dbReference type="AlphaFoldDB" id="A0AAP0KJJ7"/>
<keyword evidence="4" id="KW-0539">Nucleus</keyword>